<dbReference type="Pfam" id="PF08846">
    <property type="entry name" value="DUF1816"/>
    <property type="match status" value="1"/>
</dbReference>
<keyword evidence="1" id="KW-0614">Plasmid</keyword>
<evidence type="ECO:0008006" key="3">
    <source>
        <dbReference type="Google" id="ProtNLM"/>
    </source>
</evidence>
<gene>
    <name evidence="1" type="ORF">Cha6605_6069</name>
</gene>
<accession>K9UQF0</accession>
<dbReference type="KEGG" id="cmp:Cha6605_6069"/>
<reference evidence="1 2" key="1">
    <citation type="submission" date="2012-05" db="EMBL/GenBank/DDBJ databases">
        <title>Noncontiguous Finished plasmid 1 of genome of Chamaesiphon sp. PCC 6605.</title>
        <authorList>
            <consortium name="US DOE Joint Genome Institute"/>
            <person name="Gugger M."/>
            <person name="Coursin T."/>
            <person name="Rippka R."/>
            <person name="Tandeau De Marsac N."/>
            <person name="Huntemann M."/>
            <person name="Wei C.-L."/>
            <person name="Han J."/>
            <person name="Detter J.C."/>
            <person name="Han C."/>
            <person name="Tapia R."/>
            <person name="Chen A."/>
            <person name="Kyrpides N."/>
            <person name="Mavromatis K."/>
            <person name="Markowitz V."/>
            <person name="Szeto E."/>
            <person name="Ivanova N."/>
            <person name="Pagani I."/>
            <person name="Pati A."/>
            <person name="Goodwin L."/>
            <person name="Nordberg H.P."/>
            <person name="Cantor M.N."/>
            <person name="Hua S.X."/>
            <person name="Woyke T."/>
            <person name="Kerfeld C.A."/>
        </authorList>
    </citation>
    <scope>NUCLEOTIDE SEQUENCE [LARGE SCALE GENOMIC DNA]</scope>
    <source>
        <strain evidence="2">ATCC 27169 / PCC 6605</strain>
        <plasmid evidence="2">Plasmid pCHA6605.01</plasmid>
    </source>
</reference>
<keyword evidence="2" id="KW-1185">Reference proteome</keyword>
<dbReference type="EMBL" id="CP003601">
    <property type="protein sequence ID" value="AFY96908.1"/>
    <property type="molecule type" value="Genomic_DNA"/>
</dbReference>
<protein>
    <recommendedName>
        <fullName evidence="3">DUF1816 domain-containing protein</fullName>
    </recommendedName>
</protein>
<dbReference type="InterPro" id="IPR014945">
    <property type="entry name" value="DUF1816"/>
</dbReference>
<dbReference type="eggNOG" id="COG2199">
    <property type="taxonomic scope" value="Bacteria"/>
</dbReference>
<proteinExistence type="predicted"/>
<name>K9UQF0_CHAP6</name>
<dbReference type="HOGENOM" id="CLU_168933_1_0_3"/>
<dbReference type="Proteomes" id="UP000010366">
    <property type="component" value="Plasmid pCHA6605.01"/>
</dbReference>
<organism evidence="1 2">
    <name type="scientific">Chamaesiphon minutus (strain ATCC 27169 / PCC 6605)</name>
    <dbReference type="NCBI Taxonomy" id="1173020"/>
    <lineage>
        <taxon>Bacteria</taxon>
        <taxon>Bacillati</taxon>
        <taxon>Cyanobacteriota</taxon>
        <taxon>Cyanophyceae</taxon>
        <taxon>Gomontiellales</taxon>
        <taxon>Chamaesiphonaceae</taxon>
        <taxon>Chamaesiphon</taxon>
    </lineage>
</organism>
<dbReference type="AlphaFoldDB" id="K9UQF0"/>
<evidence type="ECO:0000313" key="1">
    <source>
        <dbReference type="EMBL" id="AFY96908.1"/>
    </source>
</evidence>
<evidence type="ECO:0000313" key="2">
    <source>
        <dbReference type="Proteomes" id="UP000010366"/>
    </source>
</evidence>
<geneLocation type="plasmid" evidence="1 2">
    <name>pCHA6605.01</name>
</geneLocation>
<sequence>MSIFKNKNSVMIDTLNACRQAWWIEIFTAQPKCTYYFGPFAGAWEAEVASKGFVEDLEGEFAQGIKIKIDRHCQPDLLTIEHDSL</sequence>